<dbReference type="EnsemblPlants" id="OBART10G09780.1">
    <property type="protein sequence ID" value="OBART10G09780.1"/>
    <property type="gene ID" value="OBART10G09780"/>
</dbReference>
<feature type="transmembrane region" description="Helical" evidence="1">
    <location>
        <begin position="24"/>
        <end position="46"/>
    </location>
</feature>
<keyword evidence="1" id="KW-0472">Membrane</keyword>
<dbReference type="HOGENOM" id="CLU_2444690_0_0_1"/>
<dbReference type="Proteomes" id="UP000026960">
    <property type="component" value="Chromosome 10"/>
</dbReference>
<reference evidence="2" key="2">
    <citation type="submission" date="2015-03" db="UniProtKB">
        <authorList>
            <consortium name="EnsemblPlants"/>
        </authorList>
    </citation>
    <scope>IDENTIFICATION</scope>
</reference>
<dbReference type="PaxDb" id="65489-OBART10G09780.1"/>
<keyword evidence="1" id="KW-1133">Transmembrane helix</keyword>
<evidence type="ECO:0000313" key="3">
    <source>
        <dbReference type="Proteomes" id="UP000026960"/>
    </source>
</evidence>
<protein>
    <submittedName>
        <fullName evidence="2">Uncharacterized protein</fullName>
    </submittedName>
</protein>
<evidence type="ECO:0000313" key="2">
    <source>
        <dbReference type="EnsemblPlants" id="OBART10G09780.1"/>
    </source>
</evidence>
<sequence>MDQAGNAPMALESSKFLSSSRHQLWTISIPQGSLFMFPSIFLSGCMHSMLAMQNPMYVNVILMLQSKADEDKVLDIQTILVKYNIFHIDQ</sequence>
<evidence type="ECO:0000256" key="1">
    <source>
        <dbReference type="SAM" id="Phobius"/>
    </source>
</evidence>
<keyword evidence="3" id="KW-1185">Reference proteome</keyword>
<proteinExistence type="predicted"/>
<keyword evidence="1" id="KW-0812">Transmembrane</keyword>
<dbReference type="Gramene" id="OBART10G09780.1">
    <property type="protein sequence ID" value="OBART10G09780.1"/>
    <property type="gene ID" value="OBART10G09780"/>
</dbReference>
<reference evidence="2" key="1">
    <citation type="journal article" date="2009" name="Rice">
        <title>De Novo Next Generation Sequencing of Plant Genomes.</title>
        <authorList>
            <person name="Rounsley S."/>
            <person name="Marri P.R."/>
            <person name="Yu Y."/>
            <person name="He R."/>
            <person name="Sisneros N."/>
            <person name="Goicoechea J.L."/>
            <person name="Lee S.J."/>
            <person name="Angelova A."/>
            <person name="Kudrna D."/>
            <person name="Luo M."/>
            <person name="Affourtit J."/>
            <person name="Desany B."/>
            <person name="Knight J."/>
            <person name="Niazi F."/>
            <person name="Egholm M."/>
            <person name="Wing R.A."/>
        </authorList>
    </citation>
    <scope>NUCLEOTIDE SEQUENCE [LARGE SCALE GENOMIC DNA]</scope>
    <source>
        <strain evidence="2">cv. IRGC 105608</strain>
    </source>
</reference>
<dbReference type="AlphaFoldDB" id="A0A0D3HDL4"/>
<organism evidence="2">
    <name type="scientific">Oryza barthii</name>
    <dbReference type="NCBI Taxonomy" id="65489"/>
    <lineage>
        <taxon>Eukaryota</taxon>
        <taxon>Viridiplantae</taxon>
        <taxon>Streptophyta</taxon>
        <taxon>Embryophyta</taxon>
        <taxon>Tracheophyta</taxon>
        <taxon>Spermatophyta</taxon>
        <taxon>Magnoliopsida</taxon>
        <taxon>Liliopsida</taxon>
        <taxon>Poales</taxon>
        <taxon>Poaceae</taxon>
        <taxon>BOP clade</taxon>
        <taxon>Oryzoideae</taxon>
        <taxon>Oryzeae</taxon>
        <taxon>Oryzinae</taxon>
        <taxon>Oryza</taxon>
    </lineage>
</organism>
<name>A0A0D3HDL4_9ORYZ</name>
<accession>A0A0D3HDL4</accession>